<dbReference type="OMA" id="FAITSHC"/>
<name>A8ITS9_CHLRE</name>
<reference evidence="1 2" key="1">
    <citation type="journal article" date="2007" name="Science">
        <title>The Chlamydomonas genome reveals the evolution of key animal and plant functions.</title>
        <authorList>
            <person name="Merchant S.S."/>
            <person name="Prochnik S.E."/>
            <person name="Vallon O."/>
            <person name="Harris E.H."/>
            <person name="Karpowicz S.J."/>
            <person name="Witman G.B."/>
            <person name="Terry A."/>
            <person name="Salamov A."/>
            <person name="Fritz-Laylin L.K."/>
            <person name="Marechal-Drouard L."/>
            <person name="Marshall W.F."/>
            <person name="Qu L.H."/>
            <person name="Nelson D.R."/>
            <person name="Sanderfoot A.A."/>
            <person name="Spalding M.H."/>
            <person name="Kapitonov V.V."/>
            <person name="Ren Q."/>
            <person name="Ferris P."/>
            <person name="Lindquist E."/>
            <person name="Shapiro H."/>
            <person name="Lucas S.M."/>
            <person name="Grimwood J."/>
            <person name="Schmutz J."/>
            <person name="Cardol P."/>
            <person name="Cerutti H."/>
            <person name="Chanfreau G."/>
            <person name="Chen C.L."/>
            <person name="Cognat V."/>
            <person name="Croft M.T."/>
            <person name="Dent R."/>
            <person name="Dutcher S."/>
            <person name="Fernandez E."/>
            <person name="Fukuzawa H."/>
            <person name="Gonzalez-Ballester D."/>
            <person name="Gonzalez-Halphen D."/>
            <person name="Hallmann A."/>
            <person name="Hanikenne M."/>
            <person name="Hippler M."/>
            <person name="Inwood W."/>
            <person name="Jabbari K."/>
            <person name="Kalanon M."/>
            <person name="Kuras R."/>
            <person name="Lefebvre P.A."/>
            <person name="Lemaire S.D."/>
            <person name="Lobanov A.V."/>
            <person name="Lohr M."/>
            <person name="Manuell A."/>
            <person name="Meier I."/>
            <person name="Mets L."/>
            <person name="Mittag M."/>
            <person name="Mittelmeier T."/>
            <person name="Moroney J.V."/>
            <person name="Moseley J."/>
            <person name="Napoli C."/>
            <person name="Nedelcu A.M."/>
            <person name="Niyogi K."/>
            <person name="Novoselov S.V."/>
            <person name="Paulsen I.T."/>
            <person name="Pazour G."/>
            <person name="Purton S."/>
            <person name="Ral J.P."/>
            <person name="Riano-Pachon D.M."/>
            <person name="Riekhof W."/>
            <person name="Rymarquis L."/>
            <person name="Schroda M."/>
            <person name="Stern D."/>
            <person name="Umen J."/>
            <person name="Willows R."/>
            <person name="Wilson N."/>
            <person name="Zimmer S.L."/>
            <person name="Allmer J."/>
            <person name="Balk J."/>
            <person name="Bisova K."/>
            <person name="Chen C.J."/>
            <person name="Elias M."/>
            <person name="Gendler K."/>
            <person name="Hauser C."/>
            <person name="Lamb M.R."/>
            <person name="Ledford H."/>
            <person name="Long J.C."/>
            <person name="Minagawa J."/>
            <person name="Page M.D."/>
            <person name="Pan J."/>
            <person name="Pootakham W."/>
            <person name="Roje S."/>
            <person name="Rose A."/>
            <person name="Stahlberg E."/>
            <person name="Terauchi A.M."/>
            <person name="Yang P."/>
            <person name="Ball S."/>
            <person name="Bowler C."/>
            <person name="Dieckmann C.L."/>
            <person name="Gladyshev V.N."/>
            <person name="Green P."/>
            <person name="Jorgensen R."/>
            <person name="Mayfield S."/>
            <person name="Mueller-Roeber B."/>
            <person name="Rajamani S."/>
            <person name="Sayre R.T."/>
            <person name="Brokstein P."/>
            <person name="Dubchak I."/>
            <person name="Goodstein D."/>
            <person name="Hornick L."/>
            <person name="Huang Y.W."/>
            <person name="Jhaveri J."/>
            <person name="Luo Y."/>
            <person name="Martinez D."/>
            <person name="Ngau W.C."/>
            <person name="Otillar B."/>
            <person name="Poliakov A."/>
            <person name="Porter A."/>
            <person name="Szajkowski L."/>
            <person name="Werner G."/>
            <person name="Zhou K."/>
            <person name="Grigoriev I.V."/>
            <person name="Rokhsar D.S."/>
            <person name="Grossman A.R."/>
        </authorList>
    </citation>
    <scope>NUCLEOTIDE SEQUENCE [LARGE SCALE GENOMIC DNA]</scope>
    <source>
        <strain evidence="2">CC-503</strain>
    </source>
</reference>
<evidence type="ECO:0000313" key="2">
    <source>
        <dbReference type="Proteomes" id="UP000006906"/>
    </source>
</evidence>
<protein>
    <submittedName>
        <fullName evidence="1">Uncharacterized protein</fullName>
    </submittedName>
</protein>
<dbReference type="PaxDb" id="3055-EDP04018"/>
<dbReference type="SUPFAM" id="SSF81383">
    <property type="entry name" value="F-box domain"/>
    <property type="match status" value="1"/>
</dbReference>
<dbReference type="Gene3D" id="1.20.1280.50">
    <property type="match status" value="1"/>
</dbReference>
<evidence type="ECO:0000313" key="1">
    <source>
        <dbReference type="EMBL" id="PNW81132.1"/>
    </source>
</evidence>
<dbReference type="Proteomes" id="UP000006906">
    <property type="component" value="Chromosome 7"/>
</dbReference>
<sequence length="128" mass="14561">MGGPIIVHPLFQHTLAWEPEYPVRTLEEIPKDVLHLIAERLPTAQQLCVLACVNRRCKEVAEAEELWRQRCVTRFAITSHCSPPSWRKLYEFNHCFLYKVLLSRSAEQFSSGFSRSGGAYVGMGIAIA</sequence>
<dbReference type="AlphaFoldDB" id="A8ITS9"/>
<dbReference type="HOGENOM" id="CLU_1962708_0_0_1"/>
<dbReference type="InterPro" id="IPR036047">
    <property type="entry name" value="F-box-like_dom_sf"/>
</dbReference>
<dbReference type="OrthoDB" id="523070at2759"/>
<dbReference type="Gramene" id="PNW81132">
    <property type="protein sequence ID" value="PNW81132"/>
    <property type="gene ID" value="CHLRE_07g343800v5"/>
</dbReference>
<organism evidence="1 2">
    <name type="scientific">Chlamydomonas reinhardtii</name>
    <name type="common">Chlamydomonas smithii</name>
    <dbReference type="NCBI Taxonomy" id="3055"/>
    <lineage>
        <taxon>Eukaryota</taxon>
        <taxon>Viridiplantae</taxon>
        <taxon>Chlorophyta</taxon>
        <taxon>core chlorophytes</taxon>
        <taxon>Chlorophyceae</taxon>
        <taxon>CS clade</taxon>
        <taxon>Chlamydomonadales</taxon>
        <taxon>Chlamydomonadaceae</taxon>
        <taxon>Chlamydomonas</taxon>
    </lineage>
</organism>
<proteinExistence type="predicted"/>
<dbReference type="SMART" id="SM00256">
    <property type="entry name" value="FBOX"/>
    <property type="match status" value="1"/>
</dbReference>
<accession>A8ITS9</accession>
<dbReference type="EMBL" id="CM008968">
    <property type="protein sequence ID" value="PNW81132.1"/>
    <property type="molecule type" value="Genomic_DNA"/>
</dbReference>
<keyword evidence="2" id="KW-1185">Reference proteome</keyword>
<dbReference type="InParanoid" id="A8ITS9"/>
<dbReference type="GeneID" id="5718123"/>
<dbReference type="PROSITE" id="PS50181">
    <property type="entry name" value="FBOX"/>
    <property type="match status" value="1"/>
</dbReference>
<dbReference type="KEGG" id="cre:CHLRE_07g343800v5"/>
<dbReference type="RefSeq" id="XP_001692540.1">
    <property type="nucleotide sequence ID" value="XM_001692488.2"/>
</dbReference>
<dbReference type="Pfam" id="PF12937">
    <property type="entry name" value="F-box-like"/>
    <property type="match status" value="1"/>
</dbReference>
<dbReference type="InterPro" id="IPR001810">
    <property type="entry name" value="F-box_dom"/>
</dbReference>
<gene>
    <name evidence="1" type="ORF">CHLRE_07g343800v5</name>
</gene>